<dbReference type="RefSeq" id="WP_221861663.1">
    <property type="nucleotide sequence ID" value="NZ_JAIKTU010000010.1"/>
</dbReference>
<keyword evidence="7" id="KW-0902">Two-component regulatory system</keyword>
<evidence type="ECO:0000256" key="9">
    <source>
        <dbReference type="SAM" id="Phobius"/>
    </source>
</evidence>
<dbReference type="InterPro" id="IPR036890">
    <property type="entry name" value="HATPase_C_sf"/>
</dbReference>
<keyword evidence="9" id="KW-1133">Transmembrane helix</keyword>
<dbReference type="SMART" id="SM00387">
    <property type="entry name" value="HATPase_c"/>
    <property type="match status" value="1"/>
</dbReference>
<name>A0ABS7L0J4_CLOSR</name>
<dbReference type="Pfam" id="PF02518">
    <property type="entry name" value="HATPase_c"/>
    <property type="match status" value="1"/>
</dbReference>
<keyword evidence="5" id="KW-0808">Transferase</keyword>
<protein>
    <recommendedName>
        <fullName evidence="3">histidine kinase</fullName>
        <ecNumber evidence="3">2.7.13.3</ecNumber>
    </recommendedName>
</protein>
<keyword evidence="12" id="KW-1185">Reference proteome</keyword>
<evidence type="ECO:0000256" key="1">
    <source>
        <dbReference type="ARBA" id="ARBA00000085"/>
    </source>
</evidence>
<evidence type="ECO:0000256" key="4">
    <source>
        <dbReference type="ARBA" id="ARBA00022553"/>
    </source>
</evidence>
<dbReference type="InterPro" id="IPR003661">
    <property type="entry name" value="HisK_dim/P_dom"/>
</dbReference>
<dbReference type="InterPro" id="IPR005467">
    <property type="entry name" value="His_kinase_dom"/>
</dbReference>
<dbReference type="Pfam" id="PF00512">
    <property type="entry name" value="HisKA"/>
    <property type="match status" value="1"/>
</dbReference>
<keyword evidence="9" id="KW-0812">Transmembrane</keyword>
<dbReference type="SUPFAM" id="SSF55874">
    <property type="entry name" value="ATPase domain of HSP90 chaperone/DNA topoisomerase II/histidine kinase"/>
    <property type="match status" value="1"/>
</dbReference>
<evidence type="ECO:0000313" key="12">
    <source>
        <dbReference type="Proteomes" id="UP001299068"/>
    </source>
</evidence>
<dbReference type="EC" id="2.7.13.3" evidence="3"/>
<comment type="catalytic activity">
    <reaction evidence="1">
        <text>ATP + protein L-histidine = ADP + protein N-phospho-L-histidine.</text>
        <dbReference type="EC" id="2.7.13.3"/>
    </reaction>
</comment>
<dbReference type="CDD" id="cd00075">
    <property type="entry name" value="HATPase"/>
    <property type="match status" value="1"/>
</dbReference>
<evidence type="ECO:0000256" key="7">
    <source>
        <dbReference type="ARBA" id="ARBA00023012"/>
    </source>
</evidence>
<dbReference type="InterPro" id="IPR004358">
    <property type="entry name" value="Sig_transdc_His_kin-like_C"/>
</dbReference>
<dbReference type="PANTHER" id="PTHR45453">
    <property type="entry name" value="PHOSPHATE REGULON SENSOR PROTEIN PHOR"/>
    <property type="match status" value="1"/>
</dbReference>
<comment type="subcellular location">
    <subcellularLocation>
        <location evidence="2">Membrane</location>
    </subcellularLocation>
</comment>
<dbReference type="InterPro" id="IPR050351">
    <property type="entry name" value="BphY/WalK/GraS-like"/>
</dbReference>
<dbReference type="PROSITE" id="PS51257">
    <property type="entry name" value="PROKAR_LIPOPROTEIN"/>
    <property type="match status" value="1"/>
</dbReference>
<feature type="coiled-coil region" evidence="8">
    <location>
        <begin position="210"/>
        <end position="244"/>
    </location>
</feature>
<feature type="domain" description="Histidine kinase" evidence="10">
    <location>
        <begin position="244"/>
        <end position="459"/>
    </location>
</feature>
<feature type="transmembrane region" description="Helical" evidence="9">
    <location>
        <begin position="159"/>
        <end position="179"/>
    </location>
</feature>
<evidence type="ECO:0000256" key="2">
    <source>
        <dbReference type="ARBA" id="ARBA00004370"/>
    </source>
</evidence>
<evidence type="ECO:0000256" key="6">
    <source>
        <dbReference type="ARBA" id="ARBA00022777"/>
    </source>
</evidence>
<accession>A0ABS7L0J4</accession>
<dbReference type="GO" id="GO:0016301">
    <property type="term" value="F:kinase activity"/>
    <property type="evidence" value="ECO:0007669"/>
    <property type="project" value="UniProtKB-KW"/>
</dbReference>
<keyword evidence="4" id="KW-0597">Phosphoprotein</keyword>
<dbReference type="InterPro" id="IPR036097">
    <property type="entry name" value="HisK_dim/P_sf"/>
</dbReference>
<dbReference type="PROSITE" id="PS50109">
    <property type="entry name" value="HIS_KIN"/>
    <property type="match status" value="1"/>
</dbReference>
<reference evidence="11 12" key="1">
    <citation type="journal article" date="2021" name="Cell Host Microbe">
        <title>in vivo commensal control of Clostridioides difficile virulence.</title>
        <authorList>
            <person name="Girinathan B.P."/>
            <person name="Dibenedetto N."/>
            <person name="Worley J.N."/>
            <person name="Peltier J."/>
            <person name="Arrieta-Ortiz M.L."/>
            <person name="Rupa Christinal Immanuel S."/>
            <person name="Lavin R."/>
            <person name="Delaney M.L."/>
            <person name="Cummins C."/>
            <person name="Hoffmann M."/>
            <person name="Luo Y."/>
            <person name="Gonzalez-Escalona N."/>
            <person name="Allard M."/>
            <person name="Onderdonk A.B."/>
            <person name="Gerber G.K."/>
            <person name="Sonenshein A.L."/>
            <person name="Baliga N."/>
            <person name="Dupuy B."/>
            <person name="Bry L."/>
        </authorList>
    </citation>
    <scope>NUCLEOTIDE SEQUENCE [LARGE SCALE GENOMIC DNA]</scope>
    <source>
        <strain evidence="11 12">DSM 599</strain>
    </source>
</reference>
<proteinExistence type="predicted"/>
<dbReference type="InterPro" id="IPR003594">
    <property type="entry name" value="HATPase_dom"/>
</dbReference>
<sequence>MKGKLLAHYAVSFILACSIIVIINIAFMRSNIYKEGVLYNYHPEEIISEFKDYLYLSKDNKVLVNNDGIKFLEENNAGLQILDENNNEVYNYNKPNITPSKYSNVSLINMYNDDNKTLFLDEKTLGNNVYTYLLFLDSNEVKRVTYVYDSKLIEKAHKFPTLIVMNVVLVLIISFLYTLRVTRPISRIVDKILDLSNGIYSKKKVKLGIYYEVENCLNQLEERLQSNEREREKLENMREEWISNISHDIKTPLTSIIGNAEIMEDTEYEIDDETIKKCCNTIISKSEYIKTLVEDLNLSTRLKNNALVLNKKKINIVSLIRHVVIYIINDEKYSHSNISFNYSDEEILLELDEHLIKRVFVNLIINSFVHNSNDVKINIKIEKLNDNNVDILVEDNGRGVSEGELNNIFKRYYRGTNTSRKVEGSGLGMAIAYDIVKAHGGNIYATSRLGEGLRIDIKF</sequence>
<dbReference type="Gene3D" id="1.10.287.130">
    <property type="match status" value="1"/>
</dbReference>
<keyword evidence="8" id="KW-0175">Coiled coil</keyword>
<evidence type="ECO:0000256" key="3">
    <source>
        <dbReference type="ARBA" id="ARBA00012438"/>
    </source>
</evidence>
<evidence type="ECO:0000256" key="5">
    <source>
        <dbReference type="ARBA" id="ARBA00022679"/>
    </source>
</evidence>
<evidence type="ECO:0000256" key="8">
    <source>
        <dbReference type="SAM" id="Coils"/>
    </source>
</evidence>
<dbReference type="Gene3D" id="3.30.565.10">
    <property type="entry name" value="Histidine kinase-like ATPase, C-terminal domain"/>
    <property type="match status" value="1"/>
</dbReference>
<evidence type="ECO:0000259" key="10">
    <source>
        <dbReference type="PROSITE" id="PS50109"/>
    </source>
</evidence>
<dbReference type="SMART" id="SM00388">
    <property type="entry name" value="HisKA"/>
    <property type="match status" value="1"/>
</dbReference>
<dbReference type="Proteomes" id="UP001299068">
    <property type="component" value="Unassembled WGS sequence"/>
</dbReference>
<gene>
    <name evidence="11" type="ORF">K5V21_13260</name>
</gene>
<keyword evidence="9" id="KW-0472">Membrane</keyword>
<feature type="transmembrane region" description="Helical" evidence="9">
    <location>
        <begin position="6"/>
        <end position="27"/>
    </location>
</feature>
<comment type="caution">
    <text evidence="11">The sequence shown here is derived from an EMBL/GenBank/DDBJ whole genome shotgun (WGS) entry which is preliminary data.</text>
</comment>
<dbReference type="PRINTS" id="PR00344">
    <property type="entry name" value="BCTRLSENSOR"/>
</dbReference>
<organism evidence="11 12">
    <name type="scientific">Clostridium sardiniense</name>
    <name type="common">Clostridium absonum</name>
    <dbReference type="NCBI Taxonomy" id="29369"/>
    <lineage>
        <taxon>Bacteria</taxon>
        <taxon>Bacillati</taxon>
        <taxon>Bacillota</taxon>
        <taxon>Clostridia</taxon>
        <taxon>Eubacteriales</taxon>
        <taxon>Clostridiaceae</taxon>
        <taxon>Clostridium</taxon>
    </lineage>
</organism>
<evidence type="ECO:0000313" key="11">
    <source>
        <dbReference type="EMBL" id="MBY0756417.1"/>
    </source>
</evidence>
<keyword evidence="6 11" id="KW-0418">Kinase</keyword>
<dbReference type="PANTHER" id="PTHR45453:SF1">
    <property type="entry name" value="PHOSPHATE REGULON SENSOR PROTEIN PHOR"/>
    <property type="match status" value="1"/>
</dbReference>
<dbReference type="CDD" id="cd00082">
    <property type="entry name" value="HisKA"/>
    <property type="match status" value="1"/>
</dbReference>
<dbReference type="EMBL" id="JAIKTU010000010">
    <property type="protein sequence ID" value="MBY0756417.1"/>
    <property type="molecule type" value="Genomic_DNA"/>
</dbReference>
<dbReference type="SUPFAM" id="SSF47384">
    <property type="entry name" value="Homodimeric domain of signal transducing histidine kinase"/>
    <property type="match status" value="1"/>
</dbReference>